<dbReference type="RefSeq" id="WP_212190179.1">
    <property type="nucleotide sequence ID" value="NZ_JAGTAR010000012.1"/>
</dbReference>
<comment type="caution">
    <text evidence="2">The sequence shown here is derived from an EMBL/GenBank/DDBJ whole genome shotgun (WGS) entry which is preliminary data.</text>
</comment>
<protein>
    <recommendedName>
        <fullName evidence="4">DUF3575 domain-containing protein</fullName>
    </recommendedName>
</protein>
<reference evidence="2" key="2">
    <citation type="submission" date="2021-04" db="EMBL/GenBank/DDBJ databases">
        <authorList>
            <person name="Zhang T."/>
            <person name="Zhang Y."/>
            <person name="Lu D."/>
            <person name="Zuo D."/>
            <person name="Du Z."/>
        </authorList>
    </citation>
    <scope>NUCLEOTIDE SEQUENCE</scope>
    <source>
        <strain evidence="2">JR1</strain>
    </source>
</reference>
<organism evidence="2 3">
    <name type="scientific">Carboxylicivirga sediminis</name>
    <dbReference type="NCBI Taxonomy" id="2006564"/>
    <lineage>
        <taxon>Bacteria</taxon>
        <taxon>Pseudomonadati</taxon>
        <taxon>Bacteroidota</taxon>
        <taxon>Bacteroidia</taxon>
        <taxon>Marinilabiliales</taxon>
        <taxon>Marinilabiliaceae</taxon>
        <taxon>Carboxylicivirga</taxon>
    </lineage>
</organism>
<keyword evidence="3" id="KW-1185">Reference proteome</keyword>
<evidence type="ECO:0000313" key="2">
    <source>
        <dbReference type="EMBL" id="MBR8535822.1"/>
    </source>
</evidence>
<keyword evidence="1" id="KW-0732">Signal</keyword>
<evidence type="ECO:0008006" key="4">
    <source>
        <dbReference type="Google" id="ProtNLM"/>
    </source>
</evidence>
<name>A0A941F3L9_9BACT</name>
<sequence>MKVRLLALGLVTLITANVWSQDSEQNTVDLSGFKCNVVYFEGFIMNPSAYNFGYPSINYERYFDKLYRLSFRIGVSSNFKTTTNIPFSINWLTASQKHHHLEFGAGAIISFNDYTYENNNIVAYGIFLPVMYRYQKADGIVVRAGINGVFGLDHFIAPSVSLGYNF</sequence>
<proteinExistence type="predicted"/>
<dbReference type="EMBL" id="JAGTAR010000012">
    <property type="protein sequence ID" value="MBR8535822.1"/>
    <property type="molecule type" value="Genomic_DNA"/>
</dbReference>
<dbReference type="Proteomes" id="UP000679220">
    <property type="component" value="Unassembled WGS sequence"/>
</dbReference>
<evidence type="ECO:0000256" key="1">
    <source>
        <dbReference type="SAM" id="SignalP"/>
    </source>
</evidence>
<feature type="signal peptide" evidence="1">
    <location>
        <begin position="1"/>
        <end position="20"/>
    </location>
</feature>
<reference evidence="2" key="1">
    <citation type="journal article" date="2018" name="Int. J. Syst. Evol. Microbiol.">
        <title>Carboxylicivirga sediminis sp. nov., isolated from coastal sediment.</title>
        <authorList>
            <person name="Wang F.Q."/>
            <person name="Ren L.H."/>
            <person name="Zou R.J."/>
            <person name="Sun Y.Z."/>
            <person name="Liu X.J."/>
            <person name="Jiang F."/>
            <person name="Liu L.J."/>
        </authorList>
    </citation>
    <scope>NUCLEOTIDE SEQUENCE</scope>
    <source>
        <strain evidence="2">JR1</strain>
    </source>
</reference>
<evidence type="ECO:0000313" key="3">
    <source>
        <dbReference type="Proteomes" id="UP000679220"/>
    </source>
</evidence>
<accession>A0A941F3L9</accession>
<gene>
    <name evidence="2" type="ORF">KDU71_09670</name>
</gene>
<dbReference type="AlphaFoldDB" id="A0A941F3L9"/>
<feature type="chain" id="PRO_5037344088" description="DUF3575 domain-containing protein" evidence="1">
    <location>
        <begin position="21"/>
        <end position="166"/>
    </location>
</feature>